<dbReference type="EMBL" id="FQXT01000006">
    <property type="protein sequence ID" value="SHI24903.1"/>
    <property type="molecule type" value="Genomic_DNA"/>
</dbReference>
<evidence type="ECO:0000313" key="1">
    <source>
        <dbReference type="EMBL" id="RXG26941.1"/>
    </source>
</evidence>
<dbReference type="RefSeq" id="WP_072984805.1">
    <property type="nucleotide sequence ID" value="NZ_FQXT01000006.1"/>
</dbReference>
<dbReference type="Proteomes" id="UP000290037">
    <property type="component" value="Unassembled WGS sequence"/>
</dbReference>
<dbReference type="InterPro" id="IPR043869">
    <property type="entry name" value="DUF5829"/>
</dbReference>
<dbReference type="AlphaFoldDB" id="A0A1M5ZLU6"/>
<dbReference type="Proteomes" id="UP000184240">
    <property type="component" value="Unassembled WGS sequence"/>
</dbReference>
<dbReference type="OrthoDB" id="1156513at2"/>
<evidence type="ECO:0000313" key="2">
    <source>
        <dbReference type="EMBL" id="SHI24903.1"/>
    </source>
</evidence>
<evidence type="ECO:0000313" key="3">
    <source>
        <dbReference type="Proteomes" id="UP000184240"/>
    </source>
</evidence>
<dbReference type="Pfam" id="PF19147">
    <property type="entry name" value="DUF5829"/>
    <property type="match status" value="1"/>
</dbReference>
<keyword evidence="4" id="KW-1185">Reference proteome</keyword>
<dbReference type="STRING" id="573501.SAMN04487999_3217"/>
<organism evidence="2 3">
    <name type="scientific">Leeuwenhoekiella palythoae</name>
    <dbReference type="NCBI Taxonomy" id="573501"/>
    <lineage>
        <taxon>Bacteria</taxon>
        <taxon>Pseudomonadati</taxon>
        <taxon>Bacteroidota</taxon>
        <taxon>Flavobacteriia</taxon>
        <taxon>Flavobacteriales</taxon>
        <taxon>Flavobacteriaceae</taxon>
        <taxon>Leeuwenhoekiella</taxon>
    </lineage>
</organism>
<proteinExistence type="predicted"/>
<reference evidence="2" key="1">
    <citation type="submission" date="2016-11" db="EMBL/GenBank/DDBJ databases">
        <authorList>
            <person name="Jaros S."/>
            <person name="Januszkiewicz K."/>
            <person name="Wedrychowicz H."/>
        </authorList>
    </citation>
    <scope>NUCLEOTIDE SEQUENCE [LARGE SCALE GENOMIC DNA]</scope>
    <source>
        <strain evidence="2">DSM 19859</strain>
    </source>
</reference>
<gene>
    <name evidence="1" type="ORF">DSM01_3259</name>
    <name evidence="2" type="ORF">SAMN04487999_3217</name>
</gene>
<evidence type="ECO:0000313" key="4">
    <source>
        <dbReference type="Proteomes" id="UP000290037"/>
    </source>
</evidence>
<reference evidence="3" key="2">
    <citation type="submission" date="2016-11" db="EMBL/GenBank/DDBJ databases">
        <authorList>
            <person name="Varghese N."/>
            <person name="Submissions S."/>
        </authorList>
    </citation>
    <scope>NUCLEOTIDE SEQUENCE [LARGE SCALE GENOMIC DNA]</scope>
    <source>
        <strain evidence="3">DSM 19859</strain>
    </source>
</reference>
<accession>A0A1M5ZLU6</accession>
<name>A0A1M5ZLU6_9FLAO</name>
<protein>
    <submittedName>
        <fullName evidence="2">Uncharacterized protein</fullName>
    </submittedName>
</protein>
<sequence>MARLLLYFLLTPHLFCTSCNNPAKQDNVSIINEKRIVDTFKKALNTVSLDHFYITLDSVTFAQLKGSDFINSQYANLDQGIPDFTPINANSTSAYLRGKRQYIEILGPQNAFNEPVGKSGIGFALSEKKGFSLSNAPELHETGTKFLKAADTVSFNIDNTAAVWYKAFYTYGMATNLSTWYAYYNPEFLGHLHHEEISEYTSEAFLKTAYHPNKLFNEITGIEMHCNLADHFRIARELQLLGCTLAGKNNNDLLYVVDGIKLSIRLDETLDKSKITTIAATLNAPDHRTITFKNLTIKNTGYQTVWSLN</sequence>
<reference evidence="1 4" key="3">
    <citation type="submission" date="2018-07" db="EMBL/GenBank/DDBJ databases">
        <title>Leeuwenhoekiella genomics.</title>
        <authorList>
            <person name="Tahon G."/>
            <person name="Willems A."/>
        </authorList>
    </citation>
    <scope>NUCLEOTIDE SEQUENCE [LARGE SCALE GENOMIC DNA]</scope>
    <source>
        <strain evidence="1 4">LMG 24856</strain>
    </source>
</reference>
<dbReference type="EMBL" id="QOVN01000010">
    <property type="protein sequence ID" value="RXG26941.1"/>
    <property type="molecule type" value="Genomic_DNA"/>
</dbReference>